<dbReference type="InterPro" id="IPR050638">
    <property type="entry name" value="AA-Vitamin_Transporters"/>
</dbReference>
<keyword evidence="4 7" id="KW-0812">Transmembrane</keyword>
<feature type="transmembrane region" description="Helical" evidence="7">
    <location>
        <begin position="152"/>
        <end position="172"/>
    </location>
</feature>
<feature type="transmembrane region" description="Helical" evidence="7">
    <location>
        <begin position="247"/>
        <end position="266"/>
    </location>
</feature>
<feature type="transmembrane region" description="Helical" evidence="7">
    <location>
        <begin position="93"/>
        <end position="115"/>
    </location>
</feature>
<feature type="transmembrane region" description="Helical" evidence="7">
    <location>
        <begin position="7"/>
        <end position="28"/>
    </location>
</feature>
<comment type="subcellular location">
    <subcellularLocation>
        <location evidence="1">Cell membrane</location>
        <topology evidence="1">Multi-pass membrane protein</topology>
    </subcellularLocation>
</comment>
<feature type="domain" description="EamA" evidence="8">
    <location>
        <begin position="7"/>
        <end position="139"/>
    </location>
</feature>
<dbReference type="PANTHER" id="PTHR32322:SF18">
    <property type="entry name" value="S-ADENOSYLMETHIONINE_S-ADENOSYLHOMOCYSTEINE TRANSPORTER"/>
    <property type="match status" value="1"/>
</dbReference>
<dbReference type="GO" id="GO:0005886">
    <property type="term" value="C:plasma membrane"/>
    <property type="evidence" value="ECO:0007669"/>
    <property type="project" value="UniProtKB-SubCell"/>
</dbReference>
<feature type="domain" description="EamA" evidence="8">
    <location>
        <begin position="154"/>
        <end position="288"/>
    </location>
</feature>
<evidence type="ECO:0000256" key="6">
    <source>
        <dbReference type="ARBA" id="ARBA00023136"/>
    </source>
</evidence>
<accession>A0A921L879</accession>
<dbReference type="Pfam" id="PF00892">
    <property type="entry name" value="EamA"/>
    <property type="match status" value="2"/>
</dbReference>
<keyword evidence="6 7" id="KW-0472">Membrane</keyword>
<organism evidence="9 10">
    <name type="scientific">Megamonas hypermegale</name>
    <dbReference type="NCBI Taxonomy" id="158847"/>
    <lineage>
        <taxon>Bacteria</taxon>
        <taxon>Bacillati</taxon>
        <taxon>Bacillota</taxon>
        <taxon>Negativicutes</taxon>
        <taxon>Selenomonadales</taxon>
        <taxon>Selenomonadaceae</taxon>
        <taxon>Megamonas</taxon>
    </lineage>
</organism>
<evidence type="ECO:0000256" key="5">
    <source>
        <dbReference type="ARBA" id="ARBA00022989"/>
    </source>
</evidence>
<dbReference type="AlphaFoldDB" id="A0A921L879"/>
<dbReference type="SUPFAM" id="SSF103481">
    <property type="entry name" value="Multidrug resistance efflux transporter EmrE"/>
    <property type="match status" value="2"/>
</dbReference>
<evidence type="ECO:0000259" key="8">
    <source>
        <dbReference type="Pfam" id="PF00892"/>
    </source>
</evidence>
<keyword evidence="5 7" id="KW-1133">Transmembrane helix</keyword>
<evidence type="ECO:0000256" key="3">
    <source>
        <dbReference type="ARBA" id="ARBA00022475"/>
    </source>
</evidence>
<feature type="transmembrane region" description="Helical" evidence="7">
    <location>
        <begin position="34"/>
        <end position="54"/>
    </location>
</feature>
<dbReference type="InterPro" id="IPR000620">
    <property type="entry name" value="EamA_dom"/>
</dbReference>
<protein>
    <submittedName>
        <fullName evidence="9">DMT family transporter</fullName>
    </submittedName>
</protein>
<name>A0A921L879_9FIRM</name>
<feature type="transmembrane region" description="Helical" evidence="7">
    <location>
        <begin position="179"/>
        <end position="202"/>
    </location>
</feature>
<evidence type="ECO:0000256" key="2">
    <source>
        <dbReference type="ARBA" id="ARBA00007362"/>
    </source>
</evidence>
<evidence type="ECO:0000256" key="7">
    <source>
        <dbReference type="SAM" id="Phobius"/>
    </source>
</evidence>
<dbReference type="PANTHER" id="PTHR32322">
    <property type="entry name" value="INNER MEMBRANE TRANSPORTER"/>
    <property type="match status" value="1"/>
</dbReference>
<comment type="caution">
    <text evidence="9">The sequence shown here is derived from an EMBL/GenBank/DDBJ whole genome shotgun (WGS) entry which is preliminary data.</text>
</comment>
<reference evidence="9" key="2">
    <citation type="submission" date="2021-09" db="EMBL/GenBank/DDBJ databases">
        <authorList>
            <person name="Gilroy R."/>
        </authorList>
    </citation>
    <scope>NUCLEOTIDE SEQUENCE</scope>
    <source>
        <strain evidence="9">7318</strain>
    </source>
</reference>
<dbReference type="Proteomes" id="UP000780768">
    <property type="component" value="Unassembled WGS sequence"/>
</dbReference>
<dbReference type="RefSeq" id="WP_289549002.1">
    <property type="nucleotide sequence ID" value="NZ_CALXYC010000018.1"/>
</dbReference>
<reference evidence="9" key="1">
    <citation type="journal article" date="2021" name="PeerJ">
        <title>Extensive microbial diversity within the chicken gut microbiome revealed by metagenomics and culture.</title>
        <authorList>
            <person name="Gilroy R."/>
            <person name="Ravi A."/>
            <person name="Getino M."/>
            <person name="Pursley I."/>
            <person name="Horton D.L."/>
            <person name="Alikhan N.F."/>
            <person name="Baker D."/>
            <person name="Gharbi K."/>
            <person name="Hall N."/>
            <person name="Watson M."/>
            <person name="Adriaenssens E.M."/>
            <person name="Foster-Nyarko E."/>
            <person name="Jarju S."/>
            <person name="Secka A."/>
            <person name="Antonio M."/>
            <person name="Oren A."/>
            <person name="Chaudhuri R.R."/>
            <person name="La Ragione R."/>
            <person name="Hildebrand F."/>
            <person name="Pallen M.J."/>
        </authorList>
    </citation>
    <scope>NUCLEOTIDE SEQUENCE</scope>
    <source>
        <strain evidence="9">7318</strain>
    </source>
</reference>
<dbReference type="EMBL" id="DYVR01000234">
    <property type="protein sequence ID" value="HJF85665.1"/>
    <property type="molecule type" value="Genomic_DNA"/>
</dbReference>
<feature type="transmembrane region" description="Helical" evidence="7">
    <location>
        <begin position="122"/>
        <end position="140"/>
    </location>
</feature>
<evidence type="ECO:0000313" key="9">
    <source>
        <dbReference type="EMBL" id="HJF85665.1"/>
    </source>
</evidence>
<dbReference type="InterPro" id="IPR037185">
    <property type="entry name" value="EmrE-like"/>
</dbReference>
<evidence type="ECO:0000256" key="1">
    <source>
        <dbReference type="ARBA" id="ARBA00004651"/>
    </source>
</evidence>
<comment type="similarity">
    <text evidence="2">Belongs to the EamA transporter family.</text>
</comment>
<feature type="transmembrane region" description="Helical" evidence="7">
    <location>
        <begin position="272"/>
        <end position="289"/>
    </location>
</feature>
<sequence>MPQNQTYLLLSLATIFWGIQPLCIKILIASWTPASLTCLRYLLISLILFLIMYLRHEKKFIPPKNCIIPLLLMGLTGIAINNVSQFTGLKYSTITNCTLIAATGPAVTAMLSAVFIRERLKLLQWIGIIISFIGVIFLITKGSWEILANFQFNPGDILFFTCQIVWAAYSIIGLRVMKHLSAIAVTAWSGLLGSIEVALFALCTGQLGYVNLDIAGWSSFVFVVLCGGVGSMLFWNIGVKNAGPSMAAIFSNLTPIFGMLCGAIFLSEEIGIMQISGALAIFVGVYITTHSEQLKMALHKK</sequence>
<evidence type="ECO:0000256" key="4">
    <source>
        <dbReference type="ARBA" id="ARBA00022692"/>
    </source>
</evidence>
<feature type="transmembrane region" description="Helical" evidence="7">
    <location>
        <begin position="66"/>
        <end position="87"/>
    </location>
</feature>
<gene>
    <name evidence="9" type="ORF">K8V65_08400</name>
</gene>
<evidence type="ECO:0000313" key="10">
    <source>
        <dbReference type="Proteomes" id="UP000780768"/>
    </source>
</evidence>
<keyword evidence="3" id="KW-1003">Cell membrane</keyword>
<feature type="transmembrane region" description="Helical" evidence="7">
    <location>
        <begin position="214"/>
        <end position="235"/>
    </location>
</feature>
<proteinExistence type="inferred from homology"/>